<feature type="domain" description="Solute-binding protein family 5" evidence="4">
    <location>
        <begin position="116"/>
        <end position="474"/>
    </location>
</feature>
<proteinExistence type="inferred from homology"/>
<dbReference type="EMBL" id="JAYMRV010000003">
    <property type="protein sequence ID" value="MEM5421967.1"/>
    <property type="molecule type" value="Genomic_DNA"/>
</dbReference>
<evidence type="ECO:0000256" key="1">
    <source>
        <dbReference type="ARBA" id="ARBA00005695"/>
    </source>
</evidence>
<keyword evidence="6" id="KW-1185">Reference proteome</keyword>
<dbReference type="Proteomes" id="UP001489897">
    <property type="component" value="Unassembled WGS sequence"/>
</dbReference>
<dbReference type="InterPro" id="IPR000914">
    <property type="entry name" value="SBP_5_dom"/>
</dbReference>
<comment type="caution">
    <text evidence="5">The sequence shown here is derived from an EMBL/GenBank/DDBJ whole genome shotgun (WGS) entry which is preliminary data.</text>
</comment>
<dbReference type="Pfam" id="PF00496">
    <property type="entry name" value="SBP_bac_5"/>
    <property type="match status" value="1"/>
</dbReference>
<dbReference type="CDD" id="cd08517">
    <property type="entry name" value="PBP2_NikA_DppA_OppA_like_13"/>
    <property type="match status" value="1"/>
</dbReference>
<dbReference type="Gene3D" id="3.40.190.10">
    <property type="entry name" value="Periplasmic binding protein-like II"/>
    <property type="match status" value="1"/>
</dbReference>
<sequence>MRRKAGKPTSAPPSKHAPASSNGHRALKRRAFLQGLGAAAGATVLASAIGTPSAAYAQQVGGKPSGSPAPRRGGRVTLLVNPEPNVLVNFATTAGAEDKASPKITEGLLAYDFDVQPQPQLATKWEISSDGLQYTFHLRENVRWHDGKPFTSQDVAQSIKLLQTYHPRGRATFANVSGVDTPDAHTAVLRLSRPAPYLLYALAASESPIVPAHLYAEGDPLNNPNNTKPIGTGPYLFKEWVRGSHVRLVRNPDYWDAPKPYVDELWLTFIPDAAARAAALETGELDLAGENPVPLTDIARLTKEPHLQLETRGYSYDAALTQLVFNLDNPYLKDVRIRHAIGHAIDRQAILRSVFYGYGVPSPAAISPLLSQFYDPAVKSYPYDPALAEKLLDDAGYRRKGEGQSFRFPLTIDYNPYDPSFQLLAQFLRQSLRRVGIDATVRSQDFPTYVKRVFTDRAFDIDANFMGNTFDPTVGVQRIYWSKNFKPGVPFSNASHYENADADRLLEAAAVAVDRNKRIEIFKEFQLKVADDLPVYNLITLKQVTLYNKRVHGHTVTADGLCGNLAGLYVDA</sequence>
<dbReference type="RefSeq" id="WP_342947047.1">
    <property type="nucleotide sequence ID" value="NZ_JAYMRV010000003.1"/>
</dbReference>
<keyword evidence="2" id="KW-0732">Signal</keyword>
<organism evidence="5 6">
    <name type="scientific">Paraburkholderia ferrariae</name>
    <dbReference type="NCBI Taxonomy" id="386056"/>
    <lineage>
        <taxon>Bacteria</taxon>
        <taxon>Pseudomonadati</taxon>
        <taxon>Pseudomonadota</taxon>
        <taxon>Betaproteobacteria</taxon>
        <taxon>Burkholderiales</taxon>
        <taxon>Burkholderiaceae</taxon>
        <taxon>Paraburkholderia</taxon>
    </lineage>
</organism>
<dbReference type="PROSITE" id="PS51318">
    <property type="entry name" value="TAT"/>
    <property type="match status" value="1"/>
</dbReference>
<evidence type="ECO:0000313" key="5">
    <source>
        <dbReference type="EMBL" id="MEM5421967.1"/>
    </source>
</evidence>
<dbReference type="SUPFAM" id="SSF53850">
    <property type="entry name" value="Periplasmic binding protein-like II"/>
    <property type="match status" value="1"/>
</dbReference>
<dbReference type="PANTHER" id="PTHR30290">
    <property type="entry name" value="PERIPLASMIC BINDING COMPONENT OF ABC TRANSPORTER"/>
    <property type="match status" value="1"/>
</dbReference>
<comment type="similarity">
    <text evidence="1">Belongs to the bacterial solute-binding protein 5 family.</text>
</comment>
<dbReference type="InterPro" id="IPR006311">
    <property type="entry name" value="TAT_signal"/>
</dbReference>
<dbReference type="InterPro" id="IPR030678">
    <property type="entry name" value="Peptide/Ni-bd"/>
</dbReference>
<evidence type="ECO:0000256" key="2">
    <source>
        <dbReference type="ARBA" id="ARBA00022729"/>
    </source>
</evidence>
<evidence type="ECO:0000256" key="3">
    <source>
        <dbReference type="SAM" id="MobiDB-lite"/>
    </source>
</evidence>
<dbReference type="PIRSF" id="PIRSF002741">
    <property type="entry name" value="MppA"/>
    <property type="match status" value="1"/>
</dbReference>
<reference evidence="5 6" key="1">
    <citation type="submission" date="2024-01" db="EMBL/GenBank/DDBJ databases">
        <title>The diversity of rhizobia nodulating Mimosa spp. in eleven states of Brazil covering several biomes is determined by host plant, location, and edaphic factors.</title>
        <authorList>
            <person name="Rouws L."/>
            <person name="Barauna A."/>
            <person name="Beukes C."/>
            <person name="De Faria S.M."/>
            <person name="Gross E."/>
            <person name="Dos Reis Junior F.B."/>
            <person name="Simon M."/>
            <person name="Maluk M."/>
            <person name="Odee D.W."/>
            <person name="Kenicer G."/>
            <person name="Young J.P.W."/>
            <person name="Reis V.M."/>
            <person name="Zilli J."/>
            <person name="James E.K."/>
        </authorList>
    </citation>
    <scope>NUCLEOTIDE SEQUENCE [LARGE SCALE GENOMIC DNA]</scope>
    <source>
        <strain evidence="5 6">JPY167</strain>
    </source>
</reference>
<feature type="compositionally biased region" description="Low complexity" evidence="3">
    <location>
        <begin position="8"/>
        <end position="21"/>
    </location>
</feature>
<name>A0ABU9RQN8_9BURK</name>
<dbReference type="InterPro" id="IPR039424">
    <property type="entry name" value="SBP_5"/>
</dbReference>
<dbReference type="PANTHER" id="PTHR30290:SF38">
    <property type="entry name" value="D,D-DIPEPTIDE-BINDING PERIPLASMIC PROTEIN DDPA-RELATED"/>
    <property type="match status" value="1"/>
</dbReference>
<evidence type="ECO:0000259" key="4">
    <source>
        <dbReference type="Pfam" id="PF00496"/>
    </source>
</evidence>
<gene>
    <name evidence="5" type="ORF">VSR73_12955</name>
</gene>
<evidence type="ECO:0000313" key="6">
    <source>
        <dbReference type="Proteomes" id="UP001489897"/>
    </source>
</evidence>
<dbReference type="Gene3D" id="3.10.105.10">
    <property type="entry name" value="Dipeptide-binding Protein, Domain 3"/>
    <property type="match status" value="1"/>
</dbReference>
<accession>A0ABU9RQN8</accession>
<protein>
    <submittedName>
        <fullName evidence="5">ABC transporter substrate-binding protein</fullName>
    </submittedName>
</protein>
<feature type="region of interest" description="Disordered" evidence="3">
    <location>
        <begin position="1"/>
        <end position="27"/>
    </location>
</feature>